<dbReference type="eggNOG" id="COG2865">
    <property type="taxonomic scope" value="Bacteria"/>
</dbReference>
<name>A0A1H6Q4J2_9FIRM</name>
<dbReference type="RefSeq" id="WP_074731091.1">
    <property type="nucleotide sequence ID" value="NZ_FNYK01000002.1"/>
</dbReference>
<dbReference type="EMBL" id="FNYK01000002">
    <property type="protein sequence ID" value="SEI38728.1"/>
    <property type="molecule type" value="Genomic_DNA"/>
</dbReference>
<protein>
    <submittedName>
        <fullName evidence="2">Uncharacterized protein</fullName>
    </submittedName>
</protein>
<dbReference type="InterPro" id="IPR014509">
    <property type="entry name" value="YjdF-like"/>
</dbReference>
<dbReference type="STRING" id="322505.SAMN04487836_11446"/>
<keyword evidence="1" id="KW-0472">Membrane</keyword>
<dbReference type="Pfam" id="PF09997">
    <property type="entry name" value="DUF2238"/>
    <property type="match status" value="1"/>
</dbReference>
<keyword evidence="3" id="KW-1185">Reference proteome</keyword>
<sequence>MKIRQYIKRQKELIKEHKGTYKLYKVLRFLVIVTAVLSFLRGSYESVALCILSLLLFLLPSIFEEKLRVDIPGLFQGIIYLFIFAAEILGEVNHYYTAILGWDTMLHTINGFLCAAIGFSLVYILNRNSKNINLSPFYLILVSFCFSMTIGVLWEFIEFTADQLFYLDMQKDFIIKNIGSVTLDPTHSQIPYQVKDIIKTVIYTKGGTQVVIPNGYLDIGLLDTMKDLLVNFVGAIVFSVIGYFYLRNEGKGHHFLKGLIVKPKP</sequence>
<keyword evidence="1" id="KW-1133">Transmembrane helix</keyword>
<gene>
    <name evidence="2" type="ORF">SAMN04487834_10027</name>
</gene>
<organism evidence="2 3">
    <name type="scientific">Sharpea azabuensis</name>
    <dbReference type="NCBI Taxonomy" id="322505"/>
    <lineage>
        <taxon>Bacteria</taxon>
        <taxon>Bacillati</taxon>
        <taxon>Bacillota</taxon>
        <taxon>Erysipelotrichia</taxon>
        <taxon>Erysipelotrichales</taxon>
        <taxon>Coprobacillaceae</taxon>
        <taxon>Sharpea</taxon>
    </lineage>
</organism>
<feature type="transmembrane region" description="Helical" evidence="1">
    <location>
        <begin position="46"/>
        <end position="63"/>
    </location>
</feature>
<feature type="transmembrane region" description="Helical" evidence="1">
    <location>
        <begin position="137"/>
        <end position="157"/>
    </location>
</feature>
<evidence type="ECO:0000313" key="2">
    <source>
        <dbReference type="EMBL" id="SEI38728.1"/>
    </source>
</evidence>
<dbReference type="Proteomes" id="UP000183028">
    <property type="component" value="Unassembled WGS sequence"/>
</dbReference>
<evidence type="ECO:0000313" key="3">
    <source>
        <dbReference type="Proteomes" id="UP000183028"/>
    </source>
</evidence>
<proteinExistence type="predicted"/>
<evidence type="ECO:0000256" key="1">
    <source>
        <dbReference type="SAM" id="Phobius"/>
    </source>
</evidence>
<feature type="transmembrane region" description="Helical" evidence="1">
    <location>
        <begin position="21"/>
        <end position="40"/>
    </location>
</feature>
<dbReference type="OrthoDB" id="4966203at2"/>
<feature type="transmembrane region" description="Helical" evidence="1">
    <location>
        <begin position="228"/>
        <end position="246"/>
    </location>
</feature>
<reference evidence="3" key="1">
    <citation type="submission" date="2016-10" db="EMBL/GenBank/DDBJ databases">
        <authorList>
            <person name="Varghese N."/>
        </authorList>
    </citation>
    <scope>NUCLEOTIDE SEQUENCE [LARGE SCALE GENOMIC DNA]</scope>
    <source>
        <strain evidence="3">DSM 20406</strain>
    </source>
</reference>
<dbReference type="AlphaFoldDB" id="A0A1H6Q4J2"/>
<keyword evidence="1" id="KW-0812">Transmembrane</keyword>
<feature type="transmembrane region" description="Helical" evidence="1">
    <location>
        <begin position="75"/>
        <end position="96"/>
    </location>
</feature>
<accession>A0A1H6Q4J2</accession>
<feature type="transmembrane region" description="Helical" evidence="1">
    <location>
        <begin position="108"/>
        <end position="125"/>
    </location>
</feature>